<dbReference type="Proteomes" id="UP001060919">
    <property type="component" value="Chromosome"/>
</dbReference>
<dbReference type="PANTHER" id="PTHR19278:SF9">
    <property type="entry name" value="URIDINE 5'-MONOPHOSPHATE SYNTHASE"/>
    <property type="match status" value="1"/>
</dbReference>
<dbReference type="InterPro" id="IPR014732">
    <property type="entry name" value="OMPdecase"/>
</dbReference>
<evidence type="ECO:0000256" key="5">
    <source>
        <dbReference type="ARBA" id="ARBA00009769"/>
    </source>
</evidence>
<evidence type="ECO:0000313" key="16">
    <source>
        <dbReference type="EMBL" id="BDS09490.1"/>
    </source>
</evidence>
<comment type="cofactor">
    <cofactor evidence="12">
        <name>Mg(2+)</name>
        <dbReference type="ChEBI" id="CHEBI:18420"/>
    </cofactor>
</comment>
<keyword evidence="12" id="KW-0460">Magnesium</keyword>
<dbReference type="InterPro" id="IPR000836">
    <property type="entry name" value="PRTase_dom"/>
</dbReference>
<feature type="binding site" description="in other chain" evidence="12">
    <location>
        <position position="91"/>
    </location>
    <ligand>
        <name>5-phospho-alpha-D-ribose 1-diphosphate</name>
        <dbReference type="ChEBI" id="CHEBI:58017"/>
        <note>ligand shared between dimeric partners</note>
    </ligand>
</feature>
<dbReference type="InterPro" id="IPR029057">
    <property type="entry name" value="PRTase-like"/>
</dbReference>
<dbReference type="Pfam" id="PF00156">
    <property type="entry name" value="Pribosyltran"/>
    <property type="match status" value="1"/>
</dbReference>
<dbReference type="Pfam" id="PF00215">
    <property type="entry name" value="OMPdecase"/>
    <property type="match status" value="1"/>
</dbReference>
<feature type="binding site" evidence="12">
    <location>
        <position position="90"/>
    </location>
    <ligand>
        <name>5-phospho-alpha-D-ribose 1-diphosphate</name>
        <dbReference type="ChEBI" id="CHEBI:58017"/>
        <note>ligand shared between dimeric partners</note>
    </ligand>
</feature>
<dbReference type="EMBL" id="AP026867">
    <property type="protein sequence ID" value="BDS09490.1"/>
    <property type="molecule type" value="Genomic_DNA"/>
</dbReference>
<organism evidence="16 17">
    <name type="scientific">Aureispira anguillae</name>
    <dbReference type="NCBI Taxonomy" id="2864201"/>
    <lineage>
        <taxon>Bacteria</taxon>
        <taxon>Pseudomonadati</taxon>
        <taxon>Bacteroidota</taxon>
        <taxon>Saprospiria</taxon>
        <taxon>Saprospirales</taxon>
        <taxon>Saprospiraceae</taxon>
        <taxon>Aureispira</taxon>
    </lineage>
</organism>
<comment type="similarity">
    <text evidence="4">In the N-terminal section; belongs to the purine/pyrimidine phosphoribosyltransferase family.</text>
</comment>
<dbReference type="Gene3D" id="3.40.50.2020">
    <property type="match status" value="1"/>
</dbReference>
<feature type="binding site" description="in other chain" evidence="12">
    <location>
        <position position="24"/>
    </location>
    <ligand>
        <name>5-phospho-alpha-D-ribose 1-diphosphate</name>
        <dbReference type="ChEBI" id="CHEBI:58017"/>
        <note>ligand shared between dimeric partners</note>
    </ligand>
</feature>
<comment type="pathway">
    <text evidence="2">Pyrimidine metabolism; UMP biosynthesis via de novo pathway; UMP from orotate: step 2/2.</text>
</comment>
<keyword evidence="17" id="KW-1185">Reference proteome</keyword>
<comment type="function">
    <text evidence="12">Catalyzes the transfer of a ribosyl phosphate group from 5-phosphoribose 1-diphosphate to orotate, leading to the formation of orotidine monophosphate (OMP).</text>
</comment>
<evidence type="ECO:0000256" key="10">
    <source>
        <dbReference type="ARBA" id="ARBA00023239"/>
    </source>
</evidence>
<evidence type="ECO:0000313" key="17">
    <source>
        <dbReference type="Proteomes" id="UP001060919"/>
    </source>
</evidence>
<dbReference type="InterPro" id="IPR023031">
    <property type="entry name" value="OPRT"/>
</dbReference>
<evidence type="ECO:0000256" key="8">
    <source>
        <dbReference type="ARBA" id="ARBA00022793"/>
    </source>
</evidence>
<evidence type="ECO:0000256" key="14">
    <source>
        <dbReference type="PIRSR" id="PIRSR614732-2"/>
    </source>
</evidence>
<dbReference type="GO" id="GO:0004590">
    <property type="term" value="F:orotidine-5'-phosphate decarboxylase activity"/>
    <property type="evidence" value="ECO:0007669"/>
    <property type="project" value="InterPro"/>
</dbReference>
<evidence type="ECO:0000256" key="4">
    <source>
        <dbReference type="ARBA" id="ARBA00006221"/>
    </source>
</evidence>
<dbReference type="InterPro" id="IPR004467">
    <property type="entry name" value="Or_phspho_trans_dom"/>
</dbReference>
<dbReference type="GO" id="GO:0000287">
    <property type="term" value="F:magnesium ion binding"/>
    <property type="evidence" value="ECO:0007669"/>
    <property type="project" value="UniProtKB-UniRule"/>
</dbReference>
<comment type="pathway">
    <text evidence="3 12">Pyrimidine metabolism; UMP biosynthesis via de novo pathway; UMP from orotate: step 1/2.</text>
</comment>
<feature type="binding site" evidence="14">
    <location>
        <position position="418"/>
    </location>
    <ligand>
        <name>substrate</name>
    </ligand>
</feature>
<feature type="binding site" evidence="14">
    <location>
        <position position="439"/>
    </location>
    <ligand>
        <name>substrate</name>
    </ligand>
</feature>
<dbReference type="SUPFAM" id="SSF51366">
    <property type="entry name" value="Ribulose-phoshate binding barrel"/>
    <property type="match status" value="1"/>
</dbReference>
<evidence type="ECO:0000256" key="7">
    <source>
        <dbReference type="ARBA" id="ARBA00022679"/>
    </source>
</evidence>
<comment type="similarity">
    <text evidence="5">In the C-terminal section; belongs to the OMP decarboxylase family.</text>
</comment>
<dbReference type="InterPro" id="IPR013785">
    <property type="entry name" value="Aldolase_TIM"/>
</dbReference>
<keyword evidence="8" id="KW-0210">Decarboxylase</keyword>
<dbReference type="GO" id="GO:0044205">
    <property type="term" value="P:'de novo' UMP biosynthetic process"/>
    <property type="evidence" value="ECO:0007669"/>
    <property type="project" value="UniProtKB-UniRule"/>
</dbReference>
<keyword evidence="11" id="KW-0511">Multifunctional enzyme</keyword>
<comment type="similarity">
    <text evidence="12">Belongs to the purine/pyrimidine phosphoribosyltransferase family. PyrE subfamily.</text>
</comment>
<feature type="binding site" evidence="14">
    <location>
        <position position="360"/>
    </location>
    <ligand>
        <name>substrate</name>
    </ligand>
</feature>
<keyword evidence="10" id="KW-0456">Lyase</keyword>
<dbReference type="FunFam" id="3.20.20.70:FF:000114">
    <property type="entry name" value="Decarboxylase,orotidine phosphate"/>
    <property type="match status" value="1"/>
</dbReference>
<comment type="caution">
    <text evidence="12">Lacks conserved residue(s) required for the propagation of feature annotation.</text>
</comment>
<evidence type="ECO:0000256" key="3">
    <source>
        <dbReference type="ARBA" id="ARBA00004889"/>
    </source>
</evidence>
<dbReference type="InterPro" id="IPR001754">
    <property type="entry name" value="OMPdeCOase_dom"/>
</dbReference>
<protein>
    <recommendedName>
        <fullName evidence="12">Orotate phosphoribosyltransferase</fullName>
        <shortName evidence="12">OPRT</shortName>
        <shortName evidence="12">OPRTase</shortName>
        <ecNumber evidence="12">2.4.2.10</ecNumber>
    </recommendedName>
</protein>
<dbReference type="HAMAP" id="MF_01208">
    <property type="entry name" value="PyrE"/>
    <property type="match status" value="1"/>
</dbReference>
<feature type="domain" description="Orotidine 5'-phosphate decarboxylase" evidence="15">
    <location>
        <begin position="241"/>
        <end position="454"/>
    </location>
</feature>
<evidence type="ECO:0000256" key="11">
    <source>
        <dbReference type="ARBA" id="ARBA00023268"/>
    </source>
</evidence>
<evidence type="ECO:0000256" key="2">
    <source>
        <dbReference type="ARBA" id="ARBA00004861"/>
    </source>
</evidence>
<comment type="subunit">
    <text evidence="12">Homodimer.</text>
</comment>
<feature type="binding site" evidence="12">
    <location>
        <position position="120"/>
    </location>
    <ligand>
        <name>orotate</name>
        <dbReference type="ChEBI" id="CHEBI:30839"/>
    </ligand>
</feature>
<dbReference type="GO" id="GO:0006207">
    <property type="term" value="P:'de novo' pyrimidine nucleobase biosynthetic process"/>
    <property type="evidence" value="ECO:0007669"/>
    <property type="project" value="InterPro"/>
</dbReference>
<dbReference type="PANTHER" id="PTHR19278">
    <property type="entry name" value="OROTATE PHOSPHORIBOSYLTRANSFERASE"/>
    <property type="match status" value="1"/>
</dbReference>
<feature type="binding site" evidence="14">
    <location>
        <position position="269"/>
    </location>
    <ligand>
        <name>substrate</name>
    </ligand>
</feature>
<keyword evidence="9 12" id="KW-0665">Pyrimidine biosynthesis</keyword>
<dbReference type="NCBIfam" id="TIGR01740">
    <property type="entry name" value="pyrF"/>
    <property type="match status" value="1"/>
</dbReference>
<proteinExistence type="inferred from homology"/>
<dbReference type="KEGG" id="aup:AsAng_0001910"/>
<evidence type="ECO:0000256" key="12">
    <source>
        <dbReference type="HAMAP-Rule" id="MF_01208"/>
    </source>
</evidence>
<comment type="catalytic activity">
    <reaction evidence="12">
        <text>orotidine 5'-phosphate + diphosphate = orotate + 5-phospho-alpha-D-ribose 1-diphosphate</text>
        <dbReference type="Rhea" id="RHEA:10380"/>
        <dbReference type="ChEBI" id="CHEBI:30839"/>
        <dbReference type="ChEBI" id="CHEBI:33019"/>
        <dbReference type="ChEBI" id="CHEBI:57538"/>
        <dbReference type="ChEBI" id="CHEBI:58017"/>
        <dbReference type="EC" id="2.4.2.10"/>
    </reaction>
</comment>
<sequence>MNKKELALKLFDLGVLQFGEFTLKSGLQSPFYLDFRRIVAYPDILKNISEQLWNLVTDLEFDHLCGVPYAALSLSSTMAVLHSKSMIVKRKEQKKHGTKKMVEGIYQKGDTCVVIDDVISSGISMIETLEALEGEGLKIKHVLSIVDRMQGGAVMLNDYGYEVRTVYTIREVLEYLKEGGKVNQKQYTDTLVFIETNRIDFEQVRARRKQRTSYSYKKIGKEAKHPVAKRLTEIVLKKKTNLCCSADVKTSAELLALADAVGPNICMIKTHTDNLSDFTPEIIEELKKLAEKHNFLIFEDRKFADIGHIVMQQFTAAPLCIADWADVVTVHVVAGSSSIEALKATGKLDTTALIVVAEMSTQDTLTDQKYTEKAMTIAEQHSDIVLGTVSQNYRSDNPGIMMLTPGINTDRKKDGLGQTYNHPDEAFAKRGVDIMIVGRGIYSSDNPRLQSEIYKKIGWESYLKRDNDA</sequence>
<feature type="binding site" evidence="12">
    <location>
        <position position="148"/>
    </location>
    <ligand>
        <name>orotate</name>
        <dbReference type="ChEBI" id="CHEBI:30839"/>
    </ligand>
</feature>
<dbReference type="CDD" id="cd06223">
    <property type="entry name" value="PRTases_typeI"/>
    <property type="match status" value="1"/>
</dbReference>
<feature type="active site" description="For OMPdecase activity" evidence="13">
    <location>
        <position position="302"/>
    </location>
</feature>
<keyword evidence="6 12" id="KW-0328">Glycosyltransferase</keyword>
<reference evidence="16" key="1">
    <citation type="submission" date="2022-09" db="EMBL/GenBank/DDBJ databases">
        <title>Aureispira anguillicida sp. nov., isolated from Leptocephalus of Japanese eel Anguilla japonica.</title>
        <authorList>
            <person name="Yuasa K."/>
            <person name="Mekata T."/>
            <person name="Ikunari K."/>
        </authorList>
    </citation>
    <scope>NUCLEOTIDE SEQUENCE</scope>
    <source>
        <strain evidence="16">EL160426</strain>
    </source>
</reference>
<comment type="function">
    <text evidence="1">Catalyzes the decarboxylation of orotidine 5'-monophosphate (OMP) to uridine 5'-monophosphate (UMP).</text>
</comment>
<dbReference type="Gene3D" id="3.20.20.70">
    <property type="entry name" value="Aldolase class I"/>
    <property type="match status" value="1"/>
</dbReference>
<feature type="binding site" evidence="14">
    <location>
        <position position="247"/>
    </location>
    <ligand>
        <name>substrate</name>
    </ligand>
</feature>
<name>A0A915VMH5_9BACT</name>
<evidence type="ECO:0000256" key="9">
    <source>
        <dbReference type="ARBA" id="ARBA00022975"/>
    </source>
</evidence>
<gene>
    <name evidence="12" type="primary">pyrE</name>
    <name evidence="16" type="ORF">AsAng_0001910</name>
</gene>
<feature type="binding site" evidence="12">
    <location>
        <position position="96"/>
    </location>
    <ligand>
        <name>5-phospho-alpha-D-ribose 1-diphosphate</name>
        <dbReference type="ChEBI" id="CHEBI:58017"/>
        <note>ligand shared between dimeric partners</note>
    </ligand>
</feature>
<evidence type="ECO:0000256" key="13">
    <source>
        <dbReference type="PIRSR" id="PIRSR614732-1"/>
    </source>
</evidence>
<dbReference type="SMART" id="SM00934">
    <property type="entry name" value="OMPdecase"/>
    <property type="match status" value="1"/>
</dbReference>
<feature type="binding site" evidence="14">
    <location>
        <position position="438"/>
    </location>
    <ligand>
        <name>substrate</name>
    </ligand>
</feature>
<feature type="binding site" evidence="12">
    <location>
        <position position="94"/>
    </location>
    <ligand>
        <name>5-phospho-alpha-D-ribose 1-diphosphate</name>
        <dbReference type="ChEBI" id="CHEBI:58017"/>
        <note>ligand shared between dimeric partners</note>
    </ligand>
</feature>
<feature type="active site" description="For OMPdecase activity" evidence="13">
    <location>
        <position position="305"/>
    </location>
</feature>
<dbReference type="SUPFAM" id="SSF53271">
    <property type="entry name" value="PRTase-like"/>
    <property type="match status" value="1"/>
</dbReference>
<dbReference type="NCBIfam" id="TIGR00336">
    <property type="entry name" value="pyrE"/>
    <property type="match status" value="1"/>
</dbReference>
<evidence type="ECO:0000256" key="1">
    <source>
        <dbReference type="ARBA" id="ARBA00002356"/>
    </source>
</evidence>
<feature type="active site" description="For OMPdecase activity" evidence="13">
    <location>
        <position position="300"/>
    </location>
</feature>
<accession>A0A915VMH5</accession>
<dbReference type="InterPro" id="IPR011060">
    <property type="entry name" value="RibuloseP-bd_barrel"/>
</dbReference>
<dbReference type="EC" id="2.4.2.10" evidence="12"/>
<keyword evidence="7 12" id="KW-0808">Transferase</keyword>
<evidence type="ECO:0000259" key="15">
    <source>
        <dbReference type="SMART" id="SM00934"/>
    </source>
</evidence>
<dbReference type="GO" id="GO:0004588">
    <property type="term" value="F:orotate phosphoribosyltransferase activity"/>
    <property type="evidence" value="ECO:0007669"/>
    <property type="project" value="UniProtKB-UniRule"/>
</dbReference>
<dbReference type="CDD" id="cd04725">
    <property type="entry name" value="OMP_decarboxylase_like"/>
    <property type="match status" value="1"/>
</dbReference>
<feature type="binding site" description="in other chain" evidence="12">
    <location>
        <begin position="116"/>
        <end position="124"/>
    </location>
    <ligand>
        <name>5-phospho-alpha-D-ribose 1-diphosphate</name>
        <dbReference type="ChEBI" id="CHEBI:58017"/>
        <note>ligand shared between dimeric partners</note>
    </ligand>
</feature>
<dbReference type="AlphaFoldDB" id="A0A915VMH5"/>
<evidence type="ECO:0000256" key="6">
    <source>
        <dbReference type="ARBA" id="ARBA00022676"/>
    </source>
</evidence>
<dbReference type="RefSeq" id="WP_264790877.1">
    <property type="nucleotide sequence ID" value="NZ_AP026867.1"/>
</dbReference>